<dbReference type="EMBL" id="BARS01038279">
    <property type="protein sequence ID" value="GAG20816.1"/>
    <property type="molecule type" value="Genomic_DNA"/>
</dbReference>
<name>X0X747_9ZZZZ</name>
<comment type="caution">
    <text evidence="2">The sequence shown here is derived from an EMBL/GenBank/DDBJ whole genome shotgun (WGS) entry which is preliminary data.</text>
</comment>
<accession>X0X747</accession>
<feature type="domain" description="PAS fold-4" evidence="1">
    <location>
        <begin position="40"/>
        <end position="154"/>
    </location>
</feature>
<dbReference type="AlphaFoldDB" id="X0X747"/>
<evidence type="ECO:0000259" key="1">
    <source>
        <dbReference type="Pfam" id="PF08448"/>
    </source>
</evidence>
<dbReference type="SUPFAM" id="SSF55785">
    <property type="entry name" value="PYP-like sensor domain (PAS domain)"/>
    <property type="match status" value="1"/>
</dbReference>
<protein>
    <recommendedName>
        <fullName evidence="1">PAS fold-4 domain-containing protein</fullName>
    </recommendedName>
</protein>
<proteinExistence type="predicted"/>
<dbReference type="Gene3D" id="3.30.450.20">
    <property type="entry name" value="PAS domain"/>
    <property type="match status" value="1"/>
</dbReference>
<dbReference type="InterPro" id="IPR013656">
    <property type="entry name" value="PAS_4"/>
</dbReference>
<feature type="non-terminal residue" evidence="2">
    <location>
        <position position="1"/>
    </location>
</feature>
<reference evidence="2" key="1">
    <citation type="journal article" date="2014" name="Front. Microbiol.">
        <title>High frequency of phylogenetically diverse reductive dehalogenase-homologous genes in deep subseafloor sedimentary metagenomes.</title>
        <authorList>
            <person name="Kawai M."/>
            <person name="Futagami T."/>
            <person name="Toyoda A."/>
            <person name="Takaki Y."/>
            <person name="Nishi S."/>
            <person name="Hori S."/>
            <person name="Arai W."/>
            <person name="Tsubouchi T."/>
            <person name="Morono Y."/>
            <person name="Uchiyama I."/>
            <person name="Ito T."/>
            <person name="Fujiyama A."/>
            <person name="Inagaki F."/>
            <person name="Takami H."/>
        </authorList>
    </citation>
    <scope>NUCLEOTIDE SEQUENCE</scope>
    <source>
        <strain evidence="2">Expedition CK06-06</strain>
    </source>
</reference>
<dbReference type="InterPro" id="IPR035965">
    <property type="entry name" value="PAS-like_dom_sf"/>
</dbReference>
<sequence length="157" mass="17545">FHEEAIEFLEELGLIIGVVLSKIYREREVLESIERHMSVFNSVPHPTFIIDPDDYTIIQANDVALQHASMNPGEIKGSTCHQVITGRDTPCEFHGEPCPILRMLEERSVNVTTLHSWVAENGGMACVEESVSPIRDAEGTIDTVVLVARYVTIQDEV</sequence>
<organism evidence="2">
    <name type="scientific">marine sediment metagenome</name>
    <dbReference type="NCBI Taxonomy" id="412755"/>
    <lineage>
        <taxon>unclassified sequences</taxon>
        <taxon>metagenomes</taxon>
        <taxon>ecological metagenomes</taxon>
    </lineage>
</organism>
<gene>
    <name evidence="2" type="ORF">S01H1_58595</name>
</gene>
<evidence type="ECO:0000313" key="2">
    <source>
        <dbReference type="EMBL" id="GAG20816.1"/>
    </source>
</evidence>
<dbReference type="Pfam" id="PF08448">
    <property type="entry name" value="PAS_4"/>
    <property type="match status" value="1"/>
</dbReference>